<evidence type="ECO:0000256" key="5">
    <source>
        <dbReference type="ARBA" id="ARBA00023242"/>
    </source>
</evidence>
<name>A0ABD3JXK1_EUCGL</name>
<organism evidence="7 8">
    <name type="scientific">Eucalyptus globulus</name>
    <name type="common">Tasmanian blue gum</name>
    <dbReference type="NCBI Taxonomy" id="34317"/>
    <lineage>
        <taxon>Eukaryota</taxon>
        <taxon>Viridiplantae</taxon>
        <taxon>Streptophyta</taxon>
        <taxon>Embryophyta</taxon>
        <taxon>Tracheophyta</taxon>
        <taxon>Spermatophyta</taxon>
        <taxon>Magnoliopsida</taxon>
        <taxon>eudicotyledons</taxon>
        <taxon>Gunneridae</taxon>
        <taxon>Pentapetalae</taxon>
        <taxon>rosids</taxon>
        <taxon>malvids</taxon>
        <taxon>Myrtales</taxon>
        <taxon>Myrtaceae</taxon>
        <taxon>Myrtoideae</taxon>
        <taxon>Eucalypteae</taxon>
        <taxon>Eucalyptus</taxon>
    </lineage>
</organism>
<evidence type="ECO:0000256" key="1">
    <source>
        <dbReference type="ARBA" id="ARBA00004123"/>
    </source>
</evidence>
<reference evidence="7 8" key="1">
    <citation type="submission" date="2024-11" db="EMBL/GenBank/DDBJ databases">
        <title>Chromosome-level genome assembly of Eucalyptus globulus Labill. provides insights into its genome evolution.</title>
        <authorList>
            <person name="Li X."/>
        </authorList>
    </citation>
    <scope>NUCLEOTIDE SEQUENCE [LARGE SCALE GENOMIC DNA]</scope>
    <source>
        <strain evidence="7">CL2024</strain>
        <tissue evidence="7">Fresh tender leaves</tissue>
    </source>
</reference>
<dbReference type="InterPro" id="IPR011598">
    <property type="entry name" value="bHLH_dom"/>
</dbReference>
<keyword evidence="3" id="KW-0238">DNA-binding</keyword>
<keyword evidence="4" id="KW-0804">Transcription</keyword>
<comment type="caution">
    <text evidence="7">The sequence shown here is derived from an EMBL/GenBank/DDBJ whole genome shotgun (WGS) entry which is preliminary data.</text>
</comment>
<evidence type="ECO:0000313" key="8">
    <source>
        <dbReference type="Proteomes" id="UP001634007"/>
    </source>
</evidence>
<dbReference type="AlphaFoldDB" id="A0ABD3JXK1"/>
<gene>
    <name evidence="7" type="ORF">ACJRO7_028947</name>
</gene>
<keyword evidence="5" id="KW-0539">Nucleus</keyword>
<dbReference type="InterPro" id="IPR045239">
    <property type="entry name" value="bHLH95_bHLH"/>
</dbReference>
<dbReference type="CDD" id="cd11393">
    <property type="entry name" value="bHLH_AtbHLH_like"/>
    <property type="match status" value="1"/>
</dbReference>
<evidence type="ECO:0000256" key="2">
    <source>
        <dbReference type="ARBA" id="ARBA00023015"/>
    </source>
</evidence>
<dbReference type="Gene3D" id="4.10.280.10">
    <property type="entry name" value="Helix-loop-helix DNA-binding domain"/>
    <property type="match status" value="1"/>
</dbReference>
<dbReference type="PANTHER" id="PTHR16223:SF138">
    <property type="entry name" value="TRANSCRIPTION FACTOR BHLH103-LIKE"/>
    <property type="match status" value="1"/>
</dbReference>
<protein>
    <recommendedName>
        <fullName evidence="6">BHLH domain-containing protein</fullName>
    </recommendedName>
</protein>
<evidence type="ECO:0000313" key="7">
    <source>
        <dbReference type="EMBL" id="KAL3732193.1"/>
    </source>
</evidence>
<feature type="domain" description="BHLH" evidence="6">
    <location>
        <begin position="161"/>
        <end position="210"/>
    </location>
</feature>
<dbReference type="GO" id="GO:0003677">
    <property type="term" value="F:DNA binding"/>
    <property type="evidence" value="ECO:0007669"/>
    <property type="project" value="UniProtKB-KW"/>
</dbReference>
<dbReference type="GO" id="GO:0005634">
    <property type="term" value="C:nucleus"/>
    <property type="evidence" value="ECO:0007669"/>
    <property type="project" value="UniProtKB-SubCell"/>
</dbReference>
<keyword evidence="8" id="KW-1185">Reference proteome</keyword>
<dbReference type="SUPFAM" id="SSF47459">
    <property type="entry name" value="HLH, helix-loop-helix DNA-binding domain"/>
    <property type="match status" value="1"/>
</dbReference>
<comment type="subcellular location">
    <subcellularLocation>
        <location evidence="1">Nucleus</location>
    </subcellularLocation>
</comment>
<sequence>MSNSFLPSLQSELFTIGNEFRMTNLEVSPLLDSKMNMHSNGGFYLQSKGFNDDYWLRGEDNVAFPAQPLNDLQTGYEYIISSCDTIYEQPRKKFLVPQTPNDLQANHNERKHQLNGKEFVSGEGFSVPQLESMPLNEWNKNKRKRTLSNEEHHEVQNGSVKAQRCRMQIPVKRSQKIGDKITALQKLVSPYGKTDTASVLQEASLYIKLLQEQIQNLFQMLSSSYSSVRALQPQPCIAVEVNGEREIDLRSRGLCLVPVSSVQEKSKEIHAEAHSRTIYQGSW</sequence>
<evidence type="ECO:0000256" key="3">
    <source>
        <dbReference type="ARBA" id="ARBA00023125"/>
    </source>
</evidence>
<dbReference type="PANTHER" id="PTHR16223">
    <property type="entry name" value="TRANSCRIPTION FACTOR BHLH83-RELATED"/>
    <property type="match status" value="1"/>
</dbReference>
<dbReference type="InterPro" id="IPR045843">
    <property type="entry name" value="IND-like"/>
</dbReference>
<dbReference type="InterPro" id="IPR036638">
    <property type="entry name" value="HLH_DNA-bd_sf"/>
</dbReference>
<keyword evidence="2" id="KW-0805">Transcription regulation</keyword>
<evidence type="ECO:0000259" key="6">
    <source>
        <dbReference type="PROSITE" id="PS50888"/>
    </source>
</evidence>
<proteinExistence type="predicted"/>
<evidence type="ECO:0000256" key="4">
    <source>
        <dbReference type="ARBA" id="ARBA00023163"/>
    </source>
</evidence>
<dbReference type="PROSITE" id="PS50888">
    <property type="entry name" value="BHLH"/>
    <property type="match status" value="1"/>
</dbReference>
<dbReference type="Proteomes" id="UP001634007">
    <property type="component" value="Unassembled WGS sequence"/>
</dbReference>
<accession>A0ABD3JXK1</accession>
<dbReference type="EMBL" id="JBJKBG010000007">
    <property type="protein sequence ID" value="KAL3732193.1"/>
    <property type="molecule type" value="Genomic_DNA"/>
</dbReference>